<dbReference type="RefSeq" id="WP_210037008.1">
    <property type="nucleotide sequence ID" value="NZ_JAGINU010000004.1"/>
</dbReference>
<evidence type="ECO:0008006" key="3">
    <source>
        <dbReference type="Google" id="ProtNLM"/>
    </source>
</evidence>
<keyword evidence="2" id="KW-1185">Reference proteome</keyword>
<reference evidence="1 2" key="1">
    <citation type="submission" date="2021-03" db="EMBL/GenBank/DDBJ databases">
        <title>Sequencing the genomes of 1000 actinobacteria strains.</title>
        <authorList>
            <person name="Klenk H.-P."/>
        </authorList>
    </citation>
    <scope>NUCLEOTIDE SEQUENCE [LARGE SCALE GENOMIC DNA]</scope>
    <source>
        <strain evidence="1 2">DSM 45256</strain>
    </source>
</reference>
<sequence length="133" mass="14360">MSRVKGDQPRAGVYRIRVDGVLDAEAGGHLLRLLDAHLHLLASGWAATRHVVVDLAGATTTPRGIRALQYARHAVEQRRGLGLHLVCTDHLGPRVTPGERAVLRRLRTYPDLDTALRALEPAADPSGARAETG</sequence>
<evidence type="ECO:0000313" key="2">
    <source>
        <dbReference type="Proteomes" id="UP001519295"/>
    </source>
</evidence>
<evidence type="ECO:0000313" key="1">
    <source>
        <dbReference type="EMBL" id="MBP2371956.1"/>
    </source>
</evidence>
<protein>
    <recommendedName>
        <fullName evidence="3">Anti-anti-sigma factor</fullName>
    </recommendedName>
</protein>
<comment type="caution">
    <text evidence="1">The sequence shown here is derived from an EMBL/GenBank/DDBJ whole genome shotgun (WGS) entry which is preliminary data.</text>
</comment>
<dbReference type="InterPro" id="IPR036513">
    <property type="entry name" value="STAS_dom_sf"/>
</dbReference>
<dbReference type="Gene3D" id="3.30.750.24">
    <property type="entry name" value="STAS domain"/>
    <property type="match status" value="1"/>
</dbReference>
<proteinExistence type="predicted"/>
<gene>
    <name evidence="1" type="ORF">JOF36_007729</name>
</gene>
<dbReference type="Proteomes" id="UP001519295">
    <property type="component" value="Unassembled WGS sequence"/>
</dbReference>
<organism evidence="1 2">
    <name type="scientific">Pseudonocardia parietis</name>
    <dbReference type="NCBI Taxonomy" id="570936"/>
    <lineage>
        <taxon>Bacteria</taxon>
        <taxon>Bacillati</taxon>
        <taxon>Actinomycetota</taxon>
        <taxon>Actinomycetes</taxon>
        <taxon>Pseudonocardiales</taxon>
        <taxon>Pseudonocardiaceae</taxon>
        <taxon>Pseudonocardia</taxon>
    </lineage>
</organism>
<accession>A0ABS4W6W8</accession>
<dbReference type="EMBL" id="JAGINU010000004">
    <property type="protein sequence ID" value="MBP2371956.1"/>
    <property type="molecule type" value="Genomic_DNA"/>
</dbReference>
<name>A0ABS4W6W8_9PSEU</name>